<dbReference type="WBParaSite" id="PDA_v2.g30574.t1">
    <property type="protein sequence ID" value="PDA_v2.g30574.t1"/>
    <property type="gene ID" value="PDA_v2.g30574"/>
</dbReference>
<accession>A0A914QGM3</accession>
<organism evidence="1 2">
    <name type="scientific">Panagrolaimus davidi</name>
    <dbReference type="NCBI Taxonomy" id="227884"/>
    <lineage>
        <taxon>Eukaryota</taxon>
        <taxon>Metazoa</taxon>
        <taxon>Ecdysozoa</taxon>
        <taxon>Nematoda</taxon>
        <taxon>Chromadorea</taxon>
        <taxon>Rhabditida</taxon>
        <taxon>Tylenchina</taxon>
        <taxon>Panagrolaimomorpha</taxon>
        <taxon>Panagrolaimoidea</taxon>
        <taxon>Panagrolaimidae</taxon>
        <taxon>Panagrolaimus</taxon>
    </lineage>
</organism>
<keyword evidence="1" id="KW-1185">Reference proteome</keyword>
<dbReference type="Proteomes" id="UP000887578">
    <property type="component" value="Unplaced"/>
</dbReference>
<reference evidence="2" key="1">
    <citation type="submission" date="2022-11" db="UniProtKB">
        <authorList>
            <consortium name="WormBaseParasite"/>
        </authorList>
    </citation>
    <scope>IDENTIFICATION</scope>
</reference>
<protein>
    <submittedName>
        <fullName evidence="2">Uncharacterized protein</fullName>
    </submittedName>
</protein>
<dbReference type="AlphaFoldDB" id="A0A914QGM3"/>
<name>A0A914QGM3_9BILA</name>
<evidence type="ECO:0000313" key="1">
    <source>
        <dbReference type="Proteomes" id="UP000887578"/>
    </source>
</evidence>
<proteinExistence type="predicted"/>
<sequence>MAEISVSEIMKSLKEYTKEEINNLEAFKSEIEKVPKTFCLIKLSDYEYGLSSNGKTDHRIIVKEERDKSKVREYSKNGKNYWYCSKCKSSAFLKFKYGILFAAIQHGNCCETKEYSFAKKIQSLLKQGKFNEVHGLTVNSTKGLKRHFFQFRAKEEKIKVKF</sequence>
<evidence type="ECO:0000313" key="2">
    <source>
        <dbReference type="WBParaSite" id="PDA_v2.g30574.t1"/>
    </source>
</evidence>